<dbReference type="Proteomes" id="UP001055460">
    <property type="component" value="Chromosome"/>
</dbReference>
<feature type="transmembrane region" description="Helical" evidence="1">
    <location>
        <begin position="68"/>
        <end position="88"/>
    </location>
</feature>
<feature type="transmembrane region" description="Helical" evidence="1">
    <location>
        <begin position="133"/>
        <end position="155"/>
    </location>
</feature>
<feature type="transmembrane region" description="Helical" evidence="1">
    <location>
        <begin position="161"/>
        <end position="178"/>
    </location>
</feature>
<keyword evidence="1" id="KW-0472">Membrane</keyword>
<keyword evidence="1" id="KW-1133">Transmembrane helix</keyword>
<proteinExistence type="predicted"/>
<feature type="transmembrane region" description="Helical" evidence="1">
    <location>
        <begin position="34"/>
        <end position="56"/>
    </location>
</feature>
<dbReference type="AlphaFoldDB" id="A0A9Q9DB97"/>
<sequence length="186" mass="20672">MNEAAASVEAKAGPAAVGARKRTRLARSVPSVPLLLLGAPLWSASMTLSAWFALWLRERDVTFHLAELLWVFGAGALLAWPPALFLARFAAIGRGVETRFAAYLFFLSLGTIGMTALLFALDYREFYAQWHAPIGTTTWLFQFAFTTLIAFYQFLVMGLRLYLPIGGVILLAVCLWLASDRRAQRR</sequence>
<evidence type="ECO:0000313" key="3">
    <source>
        <dbReference type="Proteomes" id="UP001055460"/>
    </source>
</evidence>
<evidence type="ECO:0000256" key="1">
    <source>
        <dbReference type="SAM" id="Phobius"/>
    </source>
</evidence>
<name>A0A9Q9DB97_ENSAD</name>
<protein>
    <submittedName>
        <fullName evidence="2">Uncharacterized protein</fullName>
    </submittedName>
</protein>
<organism evidence="2 3">
    <name type="scientific">Ensifer adhaerens</name>
    <name type="common">Sinorhizobium morelense</name>
    <dbReference type="NCBI Taxonomy" id="106592"/>
    <lineage>
        <taxon>Bacteria</taxon>
        <taxon>Pseudomonadati</taxon>
        <taxon>Pseudomonadota</taxon>
        <taxon>Alphaproteobacteria</taxon>
        <taxon>Hyphomicrobiales</taxon>
        <taxon>Rhizobiaceae</taxon>
        <taxon>Sinorhizobium/Ensifer group</taxon>
        <taxon>Ensifer</taxon>
    </lineage>
</organism>
<reference evidence="2" key="1">
    <citation type="submission" date="2022-06" db="EMBL/GenBank/DDBJ databases">
        <title>Physiological and biochemical characterization and genomic elucidation of a strain of the genus Ensifer adhaerens M8 that combines arsenic oxidation and chromium reduction.</title>
        <authorList>
            <person name="Li X."/>
            <person name="Yu c."/>
        </authorList>
    </citation>
    <scope>NUCLEOTIDE SEQUENCE</scope>
    <source>
        <strain evidence="2">M8</strain>
    </source>
</reference>
<dbReference type="EMBL" id="CP098807">
    <property type="protein sequence ID" value="USJ24866.1"/>
    <property type="molecule type" value="Genomic_DNA"/>
</dbReference>
<feature type="transmembrane region" description="Helical" evidence="1">
    <location>
        <begin position="100"/>
        <end position="121"/>
    </location>
</feature>
<accession>A0A9Q9DB97</accession>
<dbReference type="RefSeq" id="WP_110819181.1">
    <property type="nucleotide sequence ID" value="NZ_CAXURO020000001.1"/>
</dbReference>
<gene>
    <name evidence="2" type="ORF">NE863_07860</name>
</gene>
<evidence type="ECO:0000313" key="2">
    <source>
        <dbReference type="EMBL" id="USJ24866.1"/>
    </source>
</evidence>
<keyword evidence="1" id="KW-0812">Transmembrane</keyword>
<dbReference type="OrthoDB" id="8283003at2"/>